<evidence type="ECO:0000313" key="2">
    <source>
        <dbReference type="EMBL" id="PQO45524.1"/>
    </source>
</evidence>
<dbReference type="OrthoDB" id="68731at2"/>
<dbReference type="AlphaFoldDB" id="A0A2S8GNB9"/>
<protein>
    <recommendedName>
        <fullName evidence="4">DUF1572 domain-containing protein</fullName>
    </recommendedName>
</protein>
<accession>A0A2S8GNB9</accession>
<evidence type="ECO:0000256" key="1">
    <source>
        <dbReference type="SAM" id="MobiDB-lite"/>
    </source>
</evidence>
<organism evidence="2 3">
    <name type="scientific">Blastopirellula marina</name>
    <dbReference type="NCBI Taxonomy" id="124"/>
    <lineage>
        <taxon>Bacteria</taxon>
        <taxon>Pseudomonadati</taxon>
        <taxon>Planctomycetota</taxon>
        <taxon>Planctomycetia</taxon>
        <taxon>Pirellulales</taxon>
        <taxon>Pirellulaceae</taxon>
        <taxon>Blastopirellula</taxon>
    </lineage>
</organism>
<feature type="region of interest" description="Disordered" evidence="1">
    <location>
        <begin position="161"/>
        <end position="192"/>
    </location>
</feature>
<dbReference type="InterPro" id="IPR034660">
    <property type="entry name" value="DinB/YfiT-like"/>
</dbReference>
<dbReference type="EMBL" id="PUHZ01000014">
    <property type="protein sequence ID" value="PQO45524.1"/>
    <property type="molecule type" value="Genomic_DNA"/>
</dbReference>
<feature type="compositionally biased region" description="Polar residues" evidence="1">
    <location>
        <begin position="171"/>
        <end position="181"/>
    </location>
</feature>
<dbReference type="SUPFAM" id="SSF109854">
    <property type="entry name" value="DinB/YfiT-like putative metalloenzymes"/>
    <property type="match status" value="1"/>
</dbReference>
<dbReference type="Proteomes" id="UP000237819">
    <property type="component" value="Unassembled WGS sequence"/>
</dbReference>
<sequence>MQAETPWTAALFEAAVSYRRMIDGTLAQLSDEEFFQRPAAEINSVAVIIRHLGGNLTSRWTDFLTTDGEKPTRNRDEEFADWPGDRASLMRYFDAGWQQLLAAIEEAAKLDPTTPIFIRGESQTLASALARSLTHLSYHVGQISLIARTVHEGRWHWLTIGPGESQRHNEQTWGTSQSRSVFGSADPPDSGK</sequence>
<dbReference type="Gene3D" id="1.20.120.450">
    <property type="entry name" value="dinb family like domain"/>
    <property type="match status" value="1"/>
</dbReference>
<comment type="caution">
    <text evidence="2">The sequence shown here is derived from an EMBL/GenBank/DDBJ whole genome shotgun (WGS) entry which is preliminary data.</text>
</comment>
<gene>
    <name evidence="2" type="ORF">C5Y93_13835</name>
</gene>
<reference evidence="2 3" key="1">
    <citation type="submission" date="2018-02" db="EMBL/GenBank/DDBJ databases">
        <title>Comparative genomes isolates from brazilian mangrove.</title>
        <authorList>
            <person name="Araujo J.E."/>
            <person name="Taketani R.G."/>
            <person name="Silva M.C.P."/>
            <person name="Loureco M.V."/>
            <person name="Andreote F.D."/>
        </authorList>
    </citation>
    <scope>NUCLEOTIDE SEQUENCE [LARGE SCALE GENOMIC DNA]</scope>
    <source>
        <strain evidence="2 3">Nap-Phe MGV</strain>
    </source>
</reference>
<proteinExistence type="predicted"/>
<dbReference type="Pfam" id="PF07609">
    <property type="entry name" value="DUF1572"/>
    <property type="match status" value="1"/>
</dbReference>
<evidence type="ECO:0000313" key="3">
    <source>
        <dbReference type="Proteomes" id="UP000237819"/>
    </source>
</evidence>
<name>A0A2S8GNB9_9BACT</name>
<dbReference type="RefSeq" id="WP_105336015.1">
    <property type="nucleotide sequence ID" value="NZ_PUHZ01000014.1"/>
</dbReference>
<dbReference type="InterPro" id="IPR011466">
    <property type="entry name" value="DUF1572"/>
</dbReference>
<evidence type="ECO:0008006" key="4">
    <source>
        <dbReference type="Google" id="ProtNLM"/>
    </source>
</evidence>